<proteinExistence type="predicted"/>
<evidence type="ECO:0000313" key="3">
    <source>
        <dbReference type="Proteomes" id="UP000814243"/>
    </source>
</evidence>
<dbReference type="Proteomes" id="UP000814243">
    <property type="component" value="Unassembled WGS sequence"/>
</dbReference>
<protein>
    <submittedName>
        <fullName evidence="2">Uncharacterized protein</fullName>
    </submittedName>
</protein>
<reference evidence="2" key="1">
    <citation type="journal article" date="2021" name="G3 (Bethesda)">
        <title>Genome and transcriptome analysis of the beet armyworm Spodoptera exigua reveals targets for pest control. .</title>
        <authorList>
            <person name="Simon S."/>
            <person name="Breeschoten T."/>
            <person name="Jansen H.J."/>
            <person name="Dirks R.P."/>
            <person name="Schranz M.E."/>
            <person name="Ros V.I.D."/>
        </authorList>
    </citation>
    <scope>NUCLEOTIDE SEQUENCE</scope>
    <source>
        <strain evidence="2">TB_SE_WUR_2020</strain>
    </source>
</reference>
<feature type="coiled-coil region" evidence="1">
    <location>
        <begin position="5"/>
        <end position="68"/>
    </location>
</feature>
<name>A0A922SN65_SPOEX</name>
<dbReference type="AlphaFoldDB" id="A0A922SN65"/>
<evidence type="ECO:0000313" key="2">
    <source>
        <dbReference type="EMBL" id="KAH9643459.1"/>
    </source>
</evidence>
<evidence type="ECO:0000256" key="1">
    <source>
        <dbReference type="SAM" id="Coils"/>
    </source>
</evidence>
<keyword evidence="1" id="KW-0175">Coiled coil</keyword>
<sequence>MMHSSAELEVTISQLETRNRVLTEKNTQLETRADEVRAQCAESWQGKVDALQREIDDMKKTHEEQMHQLYAKSVHFFLF</sequence>
<accession>A0A922SN65</accession>
<organism evidence="2 3">
    <name type="scientific">Spodoptera exigua</name>
    <name type="common">Beet armyworm</name>
    <name type="synonym">Noctua fulgens</name>
    <dbReference type="NCBI Taxonomy" id="7107"/>
    <lineage>
        <taxon>Eukaryota</taxon>
        <taxon>Metazoa</taxon>
        <taxon>Ecdysozoa</taxon>
        <taxon>Arthropoda</taxon>
        <taxon>Hexapoda</taxon>
        <taxon>Insecta</taxon>
        <taxon>Pterygota</taxon>
        <taxon>Neoptera</taxon>
        <taxon>Endopterygota</taxon>
        <taxon>Lepidoptera</taxon>
        <taxon>Glossata</taxon>
        <taxon>Ditrysia</taxon>
        <taxon>Noctuoidea</taxon>
        <taxon>Noctuidae</taxon>
        <taxon>Amphipyrinae</taxon>
        <taxon>Spodoptera</taxon>
    </lineage>
</organism>
<comment type="caution">
    <text evidence="2">The sequence shown here is derived from an EMBL/GenBank/DDBJ whole genome shotgun (WGS) entry which is preliminary data.</text>
</comment>
<dbReference type="EMBL" id="JACEFF010000135">
    <property type="protein sequence ID" value="KAH9643459.1"/>
    <property type="molecule type" value="Genomic_DNA"/>
</dbReference>
<gene>
    <name evidence="2" type="ORF">HF086_002578</name>
</gene>